<evidence type="ECO:0000256" key="2">
    <source>
        <dbReference type="ARBA" id="ARBA00023157"/>
    </source>
</evidence>
<keyword evidence="5" id="KW-1185">Reference proteome</keyword>
<reference evidence="4" key="1">
    <citation type="submission" date="2018-11" db="EMBL/GenBank/DDBJ databases">
        <authorList>
            <consortium name="Pathogen Informatics"/>
        </authorList>
    </citation>
    <scope>NUCLEOTIDE SEQUENCE</scope>
</reference>
<dbReference type="EMBL" id="CAAALY010056731">
    <property type="protein sequence ID" value="VEL22492.1"/>
    <property type="molecule type" value="Genomic_DNA"/>
</dbReference>
<dbReference type="GO" id="GO:0005886">
    <property type="term" value="C:plasma membrane"/>
    <property type="evidence" value="ECO:0007669"/>
    <property type="project" value="TreeGrafter"/>
</dbReference>
<name>A0A3S5AKL8_9PLAT</name>
<evidence type="ECO:0000256" key="1">
    <source>
        <dbReference type="ARBA" id="ARBA00022729"/>
    </source>
</evidence>
<sequence length="160" mass="18029">MFTIFRTVKEDTGTYQCNASNPVGWDIVEYDVRVRGKQLFWHTFGYVCQVTMPPQIDASNWQREVHWFVNQSRSLDCTLMAGADPPATITWERGDIPLRPGPNLRISPDGTKVTVPLVSQRDAGEYRCRAQNEAGNSSIDFNVFVYGKPQCTTPASTCSF</sequence>
<accession>A0A3S5AKL8</accession>
<dbReference type="PROSITE" id="PS50835">
    <property type="entry name" value="IG_LIKE"/>
    <property type="match status" value="1"/>
</dbReference>
<evidence type="ECO:0000313" key="5">
    <source>
        <dbReference type="Proteomes" id="UP000784294"/>
    </source>
</evidence>
<dbReference type="SMART" id="SM00408">
    <property type="entry name" value="IGc2"/>
    <property type="match status" value="1"/>
</dbReference>
<evidence type="ECO:0000313" key="4">
    <source>
        <dbReference type="EMBL" id="VEL22492.1"/>
    </source>
</evidence>
<dbReference type="OrthoDB" id="5985519at2759"/>
<dbReference type="GO" id="GO:0007156">
    <property type="term" value="P:homophilic cell adhesion via plasma membrane adhesion molecules"/>
    <property type="evidence" value="ECO:0007669"/>
    <property type="project" value="TreeGrafter"/>
</dbReference>
<comment type="caution">
    <text evidence="4">The sequence shown here is derived from an EMBL/GenBank/DDBJ whole genome shotgun (WGS) entry which is preliminary data.</text>
</comment>
<dbReference type="InterPro" id="IPR003599">
    <property type="entry name" value="Ig_sub"/>
</dbReference>
<dbReference type="PANTHER" id="PTHR45080">
    <property type="entry name" value="CONTACTIN 5"/>
    <property type="match status" value="1"/>
</dbReference>
<protein>
    <recommendedName>
        <fullName evidence="3">Ig-like domain-containing protein</fullName>
    </recommendedName>
</protein>
<dbReference type="SMART" id="SM00409">
    <property type="entry name" value="IG"/>
    <property type="match status" value="1"/>
</dbReference>
<dbReference type="Proteomes" id="UP000784294">
    <property type="component" value="Unassembled WGS sequence"/>
</dbReference>
<proteinExistence type="predicted"/>
<dbReference type="PANTHER" id="PTHR45080:SF8">
    <property type="entry name" value="IG-LIKE DOMAIN-CONTAINING PROTEIN"/>
    <property type="match status" value="1"/>
</dbReference>
<evidence type="ECO:0000259" key="3">
    <source>
        <dbReference type="PROSITE" id="PS50835"/>
    </source>
</evidence>
<dbReference type="Pfam" id="PF07679">
    <property type="entry name" value="I-set"/>
    <property type="match status" value="1"/>
</dbReference>
<dbReference type="InterPro" id="IPR003598">
    <property type="entry name" value="Ig_sub2"/>
</dbReference>
<organism evidence="4 5">
    <name type="scientific">Protopolystoma xenopodis</name>
    <dbReference type="NCBI Taxonomy" id="117903"/>
    <lineage>
        <taxon>Eukaryota</taxon>
        <taxon>Metazoa</taxon>
        <taxon>Spiralia</taxon>
        <taxon>Lophotrochozoa</taxon>
        <taxon>Platyhelminthes</taxon>
        <taxon>Monogenea</taxon>
        <taxon>Polyopisthocotylea</taxon>
        <taxon>Polystomatidea</taxon>
        <taxon>Polystomatidae</taxon>
        <taxon>Protopolystoma</taxon>
    </lineage>
</organism>
<dbReference type="InterPro" id="IPR013098">
    <property type="entry name" value="Ig_I-set"/>
</dbReference>
<feature type="domain" description="Ig-like" evidence="3">
    <location>
        <begin position="54"/>
        <end position="144"/>
    </location>
</feature>
<dbReference type="Gene3D" id="2.60.40.10">
    <property type="entry name" value="Immunoglobulins"/>
    <property type="match status" value="2"/>
</dbReference>
<keyword evidence="1" id="KW-0732">Signal</keyword>
<dbReference type="InterPro" id="IPR050958">
    <property type="entry name" value="Cell_Adh-Cytoskel_Orgn"/>
</dbReference>
<dbReference type="AlphaFoldDB" id="A0A3S5AKL8"/>
<dbReference type="InterPro" id="IPR036179">
    <property type="entry name" value="Ig-like_dom_sf"/>
</dbReference>
<dbReference type="InterPro" id="IPR013783">
    <property type="entry name" value="Ig-like_fold"/>
</dbReference>
<dbReference type="InterPro" id="IPR007110">
    <property type="entry name" value="Ig-like_dom"/>
</dbReference>
<keyword evidence="2" id="KW-1015">Disulfide bond</keyword>
<gene>
    <name evidence="4" type="ORF">PXEA_LOCUS15932</name>
</gene>
<dbReference type="SUPFAM" id="SSF48726">
    <property type="entry name" value="Immunoglobulin"/>
    <property type="match status" value="2"/>
</dbReference>